<feature type="transmembrane region" description="Helical" evidence="9">
    <location>
        <begin position="80"/>
        <end position="97"/>
    </location>
</feature>
<evidence type="ECO:0000256" key="7">
    <source>
        <dbReference type="ARBA" id="ARBA00023136"/>
    </source>
</evidence>
<proteinExistence type="inferred from homology"/>
<evidence type="ECO:0000256" key="6">
    <source>
        <dbReference type="ARBA" id="ARBA00022989"/>
    </source>
</evidence>
<feature type="transmembrane region" description="Helical" evidence="9">
    <location>
        <begin position="45"/>
        <end position="68"/>
    </location>
</feature>
<protein>
    <submittedName>
        <fullName evidence="10">YeeE/YedE family protein</fullName>
    </submittedName>
</protein>
<feature type="transmembrane region" description="Helical" evidence="9">
    <location>
        <begin position="12"/>
        <end position="33"/>
    </location>
</feature>
<feature type="transmembrane region" description="Helical" evidence="9">
    <location>
        <begin position="118"/>
        <end position="139"/>
    </location>
</feature>
<comment type="similarity">
    <text evidence="8">Belongs to the TsuA/YedE (TC 9.B.102) family.</text>
</comment>
<evidence type="ECO:0000256" key="9">
    <source>
        <dbReference type="SAM" id="Phobius"/>
    </source>
</evidence>
<reference evidence="11" key="1">
    <citation type="journal article" date="2019" name="Int. J. Syst. Evol. Microbiol.">
        <title>The Global Catalogue of Microorganisms (GCM) 10K type strain sequencing project: providing services to taxonomists for standard genome sequencing and annotation.</title>
        <authorList>
            <consortium name="The Broad Institute Genomics Platform"/>
            <consortium name="The Broad Institute Genome Sequencing Center for Infectious Disease"/>
            <person name="Wu L."/>
            <person name="Ma J."/>
        </authorList>
    </citation>
    <scope>NUCLEOTIDE SEQUENCE [LARGE SCALE GENOMIC DNA]</scope>
    <source>
        <strain evidence="11">JCM 18423</strain>
    </source>
</reference>
<evidence type="ECO:0000256" key="4">
    <source>
        <dbReference type="ARBA" id="ARBA00022519"/>
    </source>
</evidence>
<dbReference type="PANTHER" id="PTHR30574:SF1">
    <property type="entry name" value="SULPHUR TRANSPORT DOMAIN-CONTAINING PROTEIN"/>
    <property type="match status" value="1"/>
</dbReference>
<feature type="transmembrane region" description="Helical" evidence="9">
    <location>
        <begin position="159"/>
        <end position="178"/>
    </location>
</feature>
<feature type="transmembrane region" description="Helical" evidence="9">
    <location>
        <begin position="190"/>
        <end position="212"/>
    </location>
</feature>
<feature type="transmembrane region" description="Helical" evidence="9">
    <location>
        <begin position="244"/>
        <end position="264"/>
    </location>
</feature>
<dbReference type="Pfam" id="PF04143">
    <property type="entry name" value="Sulf_transp"/>
    <property type="match status" value="1"/>
</dbReference>
<keyword evidence="6 9" id="KW-1133">Transmembrane helix</keyword>
<dbReference type="InterPro" id="IPR007272">
    <property type="entry name" value="Sulf_transp_TsuA/YedE"/>
</dbReference>
<feature type="transmembrane region" description="Helical" evidence="9">
    <location>
        <begin position="311"/>
        <end position="330"/>
    </location>
</feature>
<evidence type="ECO:0000256" key="1">
    <source>
        <dbReference type="ARBA" id="ARBA00004429"/>
    </source>
</evidence>
<accession>A0ABP9M732</accession>
<name>A0ABP9M732_9BURK</name>
<evidence type="ECO:0000256" key="2">
    <source>
        <dbReference type="ARBA" id="ARBA00022448"/>
    </source>
</evidence>
<dbReference type="Proteomes" id="UP001500227">
    <property type="component" value="Unassembled WGS sequence"/>
</dbReference>
<gene>
    <name evidence="10" type="ORF">GCM10023337_18130</name>
</gene>
<sequence length="337" mass="35307">MPTSTVVLSSGLLIGGLFGATSQISGFCLVRGLRQRWSLQPNDQLAAFAIALAVALLGTHLVYIGQWVDITQSVYLQPTISWLLLPLGGFLFGYGMMLANSCGGRALVLFGQGNLRSLFVLLVLGISAYLTLTGVLAPLRLMLAQATSLNMPALPWQQGLMRHLSVAVLVLGLLLFAIRTPGSAHKTKALAGGIMIGLLMVAAWFVTGWLGADPFDPIPVMSLSFILPIGDTIQYSMLATGMELRFGITVVLGVILGALISALVRGQWQLQGFSTSTQMARYALGAVFMGIGGVLALGCSIGQGLGGLSTLSLSSLIACLGILLGARIGAKYPITTN</sequence>
<evidence type="ECO:0000256" key="3">
    <source>
        <dbReference type="ARBA" id="ARBA00022475"/>
    </source>
</evidence>
<keyword evidence="3" id="KW-1003">Cell membrane</keyword>
<keyword evidence="4" id="KW-0997">Cell inner membrane</keyword>
<keyword evidence="5 9" id="KW-0812">Transmembrane</keyword>
<dbReference type="RefSeq" id="WP_345371261.1">
    <property type="nucleotide sequence ID" value="NZ_BAABKD010000011.1"/>
</dbReference>
<evidence type="ECO:0000313" key="10">
    <source>
        <dbReference type="EMBL" id="GAA5091806.1"/>
    </source>
</evidence>
<keyword evidence="7 9" id="KW-0472">Membrane</keyword>
<evidence type="ECO:0000256" key="5">
    <source>
        <dbReference type="ARBA" id="ARBA00022692"/>
    </source>
</evidence>
<dbReference type="EMBL" id="BAABKD010000011">
    <property type="protein sequence ID" value="GAA5091806.1"/>
    <property type="molecule type" value="Genomic_DNA"/>
</dbReference>
<comment type="subcellular location">
    <subcellularLocation>
        <location evidence="1">Cell inner membrane</location>
        <topology evidence="1">Multi-pass membrane protein</topology>
    </subcellularLocation>
</comment>
<dbReference type="PANTHER" id="PTHR30574">
    <property type="entry name" value="INNER MEMBRANE PROTEIN YEDE"/>
    <property type="match status" value="1"/>
</dbReference>
<comment type="caution">
    <text evidence="10">The sequence shown here is derived from an EMBL/GenBank/DDBJ whole genome shotgun (WGS) entry which is preliminary data.</text>
</comment>
<organism evidence="10 11">
    <name type="scientific">Paenalcaligenes hermetiae</name>
    <dbReference type="NCBI Taxonomy" id="1157987"/>
    <lineage>
        <taxon>Bacteria</taxon>
        <taxon>Pseudomonadati</taxon>
        <taxon>Pseudomonadota</taxon>
        <taxon>Betaproteobacteria</taxon>
        <taxon>Burkholderiales</taxon>
        <taxon>Alcaligenaceae</taxon>
        <taxon>Paenalcaligenes</taxon>
    </lineage>
</organism>
<keyword evidence="2" id="KW-0813">Transport</keyword>
<evidence type="ECO:0000313" key="11">
    <source>
        <dbReference type="Proteomes" id="UP001500227"/>
    </source>
</evidence>
<feature type="transmembrane region" description="Helical" evidence="9">
    <location>
        <begin position="284"/>
        <end position="305"/>
    </location>
</feature>
<evidence type="ECO:0000256" key="8">
    <source>
        <dbReference type="ARBA" id="ARBA00035655"/>
    </source>
</evidence>
<keyword evidence="11" id="KW-1185">Reference proteome</keyword>